<proteinExistence type="inferred from homology"/>
<evidence type="ECO:0000256" key="3">
    <source>
        <dbReference type="ARBA" id="ARBA00023125"/>
    </source>
</evidence>
<evidence type="ECO:0000256" key="2">
    <source>
        <dbReference type="ARBA" id="ARBA00023015"/>
    </source>
</evidence>
<dbReference type="PRINTS" id="PR00039">
    <property type="entry name" value="HTHLYSR"/>
</dbReference>
<feature type="region of interest" description="Disordered" evidence="5">
    <location>
        <begin position="312"/>
        <end position="331"/>
    </location>
</feature>
<evidence type="ECO:0000259" key="6">
    <source>
        <dbReference type="PROSITE" id="PS50931"/>
    </source>
</evidence>
<feature type="domain" description="HTH lysR-type" evidence="6">
    <location>
        <begin position="15"/>
        <end position="67"/>
    </location>
</feature>
<dbReference type="EMBL" id="CP116346">
    <property type="protein sequence ID" value="WIT14078.1"/>
    <property type="molecule type" value="Genomic_DNA"/>
</dbReference>
<keyword evidence="2" id="KW-0805">Transcription regulation</keyword>
<keyword evidence="3" id="KW-0238">DNA-binding</keyword>
<dbReference type="InterPro" id="IPR000847">
    <property type="entry name" value="LysR_HTH_N"/>
</dbReference>
<reference evidence="7" key="1">
    <citation type="submission" date="2023-01" db="EMBL/GenBank/DDBJ databases">
        <title>Whole genome sequence of Paucibacter sp. S2-9 isolated from pond sediment.</title>
        <authorList>
            <person name="Jung J.Y."/>
        </authorList>
    </citation>
    <scope>NUCLEOTIDE SEQUENCE</scope>
    <source>
        <strain evidence="7">S2-9</strain>
    </source>
</reference>
<dbReference type="CDD" id="cd08432">
    <property type="entry name" value="PBP2_GcdR_TrpI_HvrB_AmpR_like"/>
    <property type="match status" value="1"/>
</dbReference>
<protein>
    <submittedName>
        <fullName evidence="7">LysR substrate-binding domain-containing protein</fullName>
    </submittedName>
</protein>
<dbReference type="GO" id="GO:0003700">
    <property type="term" value="F:DNA-binding transcription factor activity"/>
    <property type="evidence" value="ECO:0007669"/>
    <property type="project" value="InterPro"/>
</dbReference>
<sequence length="331" mass="37012">MNNAPRHRPLAIGPLRAFEAVARLLSFRAAAEELHLTQSAISRQIRSLEDEIGCTLFLRGTRHVELSTDGALLRTQVVSMIERLDATVRQIRQSRGRRVVNVTTFASFASLWLLPRLEAFQRAHADIDIRVSALDQIVDIDDSEIDLALRYCAPGQVPPGAVRLFGETLVPVASPWLVEQAARGLAPPLRQPSDLAQHSLAEEDDQRPTAQYLSWRRWLAEHGAPELQPRRWMYLNFTYQQIQAALSGQAVALARLALVYESLQRGELVEPFGPAGRMSSPSAYWLLLSRQGRSRPEVVQFAHWVEAQAAQSRRDIGETQHGDEGGLGEHD</sequence>
<dbReference type="FunFam" id="1.10.10.10:FF:000001">
    <property type="entry name" value="LysR family transcriptional regulator"/>
    <property type="match status" value="1"/>
</dbReference>
<dbReference type="Gene3D" id="1.10.10.10">
    <property type="entry name" value="Winged helix-like DNA-binding domain superfamily/Winged helix DNA-binding domain"/>
    <property type="match status" value="1"/>
</dbReference>
<evidence type="ECO:0000313" key="7">
    <source>
        <dbReference type="EMBL" id="WIT14078.1"/>
    </source>
</evidence>
<dbReference type="PANTHER" id="PTHR30537:SF74">
    <property type="entry name" value="HTH-TYPE TRANSCRIPTIONAL REGULATOR TRPI"/>
    <property type="match status" value="1"/>
</dbReference>
<dbReference type="Pfam" id="PF03466">
    <property type="entry name" value="LysR_substrate"/>
    <property type="match status" value="1"/>
</dbReference>
<keyword evidence="8" id="KW-1185">Reference proteome</keyword>
<dbReference type="GO" id="GO:0006351">
    <property type="term" value="P:DNA-templated transcription"/>
    <property type="evidence" value="ECO:0007669"/>
    <property type="project" value="TreeGrafter"/>
</dbReference>
<dbReference type="PANTHER" id="PTHR30537">
    <property type="entry name" value="HTH-TYPE TRANSCRIPTIONAL REGULATOR"/>
    <property type="match status" value="1"/>
</dbReference>
<dbReference type="InterPro" id="IPR036388">
    <property type="entry name" value="WH-like_DNA-bd_sf"/>
</dbReference>
<dbReference type="SUPFAM" id="SSF53850">
    <property type="entry name" value="Periplasmic binding protein-like II"/>
    <property type="match status" value="1"/>
</dbReference>
<dbReference type="Proteomes" id="UP001177769">
    <property type="component" value="Chromosome"/>
</dbReference>
<dbReference type="InterPro" id="IPR058163">
    <property type="entry name" value="LysR-type_TF_proteobact-type"/>
</dbReference>
<dbReference type="Pfam" id="PF00126">
    <property type="entry name" value="HTH_1"/>
    <property type="match status" value="1"/>
</dbReference>
<dbReference type="PROSITE" id="PS50931">
    <property type="entry name" value="HTH_LYSR"/>
    <property type="match status" value="1"/>
</dbReference>
<comment type="similarity">
    <text evidence="1">Belongs to the LysR transcriptional regulatory family.</text>
</comment>
<keyword evidence="4" id="KW-0804">Transcription</keyword>
<dbReference type="SUPFAM" id="SSF46785">
    <property type="entry name" value="Winged helix' DNA-binding domain"/>
    <property type="match status" value="1"/>
</dbReference>
<dbReference type="KEGG" id="pais:PFX98_10770"/>
<gene>
    <name evidence="7" type="ORF">PFX98_10770</name>
</gene>
<dbReference type="Gene3D" id="3.40.190.10">
    <property type="entry name" value="Periplasmic binding protein-like II"/>
    <property type="match status" value="2"/>
</dbReference>
<evidence type="ECO:0000313" key="8">
    <source>
        <dbReference type="Proteomes" id="UP001177769"/>
    </source>
</evidence>
<evidence type="ECO:0000256" key="4">
    <source>
        <dbReference type="ARBA" id="ARBA00023163"/>
    </source>
</evidence>
<organism evidence="7 8">
    <name type="scientific">Paucibacter sediminis</name>
    <dbReference type="NCBI Taxonomy" id="3019553"/>
    <lineage>
        <taxon>Bacteria</taxon>
        <taxon>Pseudomonadati</taxon>
        <taxon>Pseudomonadota</taxon>
        <taxon>Betaproteobacteria</taxon>
        <taxon>Burkholderiales</taxon>
        <taxon>Sphaerotilaceae</taxon>
        <taxon>Roseateles</taxon>
    </lineage>
</organism>
<evidence type="ECO:0000256" key="1">
    <source>
        <dbReference type="ARBA" id="ARBA00009437"/>
    </source>
</evidence>
<dbReference type="InterPro" id="IPR036390">
    <property type="entry name" value="WH_DNA-bd_sf"/>
</dbReference>
<dbReference type="GO" id="GO:0043565">
    <property type="term" value="F:sequence-specific DNA binding"/>
    <property type="evidence" value="ECO:0007669"/>
    <property type="project" value="TreeGrafter"/>
</dbReference>
<evidence type="ECO:0000256" key="5">
    <source>
        <dbReference type="SAM" id="MobiDB-lite"/>
    </source>
</evidence>
<dbReference type="InterPro" id="IPR005119">
    <property type="entry name" value="LysR_subst-bd"/>
</dbReference>
<name>A0AA95SN81_9BURK</name>
<dbReference type="RefSeq" id="WP_285235201.1">
    <property type="nucleotide sequence ID" value="NZ_CP116346.1"/>
</dbReference>
<accession>A0AA95SN81</accession>
<dbReference type="AlphaFoldDB" id="A0AA95SN81"/>